<keyword evidence="2" id="KW-0614">Plasmid</keyword>
<evidence type="ECO:0000313" key="2">
    <source>
        <dbReference type="EMBL" id="AGW15228.1"/>
    </source>
</evidence>
<sequence length="311" mass="33321">MSILTYVTGAAGFLGRHVARQLARQGCTVAGVGFDCWQGETPDAWGVRHWQDGAVTLELLESMAAEIGAPAAIIHCAGGSSVGYSIEHPREDFLATVCSAVDVLEFARLRAPAVRVIYPSSAAVYGASGALPLHETLPPAPISPYGLHKRMVEDLCRGHGARYGVPSALVRFFSLYGNGLRKQLLWDACTKARSGGFTFFGTGEEQRDWLHVEDAARLLVLAMDHATAESPAVNGATGVGVSIREILTRLGSLLSPPLQPGFSQAAKPGDPSHLVADVARVRAWGFTPQVPLDAGLAEYVRWFDVQHQERP</sequence>
<dbReference type="PANTHER" id="PTHR43245">
    <property type="entry name" value="BIFUNCTIONAL POLYMYXIN RESISTANCE PROTEIN ARNA"/>
    <property type="match status" value="1"/>
</dbReference>
<dbReference type="EMBL" id="CP006586">
    <property type="protein sequence ID" value="AGW15228.1"/>
    <property type="molecule type" value="Genomic_DNA"/>
</dbReference>
<accession>T2GFX7</accession>
<dbReference type="OrthoDB" id="9804595at2"/>
<keyword evidence="3" id="KW-1185">Reference proteome</keyword>
<dbReference type="Proteomes" id="UP000016587">
    <property type="component" value="Plasmid unnamed"/>
</dbReference>
<dbReference type="InterPro" id="IPR050177">
    <property type="entry name" value="Lipid_A_modif_metabolic_enz"/>
</dbReference>
<feature type="domain" description="NAD-dependent epimerase/dehydratase" evidence="1">
    <location>
        <begin position="6"/>
        <end position="228"/>
    </location>
</feature>
<evidence type="ECO:0000313" key="3">
    <source>
        <dbReference type="Proteomes" id="UP000016587"/>
    </source>
</evidence>
<dbReference type="AlphaFoldDB" id="T2GFX7"/>
<dbReference type="RefSeq" id="WP_021758416.1">
    <property type="nucleotide sequence ID" value="NC_022436.1"/>
</dbReference>
<dbReference type="eggNOG" id="COG1087">
    <property type="taxonomic scope" value="Bacteria"/>
</dbReference>
<dbReference type="Gene3D" id="3.40.50.720">
    <property type="entry name" value="NAD(P)-binding Rossmann-like Domain"/>
    <property type="match status" value="1"/>
</dbReference>
<dbReference type="PATRIC" id="fig|1121448.10.peg.3504"/>
<dbReference type="SUPFAM" id="SSF51735">
    <property type="entry name" value="NAD(P)-binding Rossmann-fold domains"/>
    <property type="match status" value="1"/>
</dbReference>
<dbReference type="Pfam" id="PF01370">
    <property type="entry name" value="Epimerase"/>
    <property type="match status" value="1"/>
</dbReference>
<dbReference type="KEGG" id="dgg:DGI_4014"/>
<protein>
    <submittedName>
        <fullName evidence="2">NAD-dependent epimerase/dehydratase</fullName>
    </submittedName>
</protein>
<dbReference type="PANTHER" id="PTHR43245:SF13">
    <property type="entry name" value="UDP-D-APIOSE_UDP-D-XYLOSE SYNTHASE 2"/>
    <property type="match status" value="1"/>
</dbReference>
<name>T2GFX7_MEGG1</name>
<dbReference type="InterPro" id="IPR036291">
    <property type="entry name" value="NAD(P)-bd_dom_sf"/>
</dbReference>
<geneLocation type="plasmid" evidence="3"/>
<gene>
    <name evidence="2" type="ORF">DGI_4014</name>
</gene>
<dbReference type="HOGENOM" id="CLU_007383_1_7_7"/>
<dbReference type="InterPro" id="IPR001509">
    <property type="entry name" value="Epimerase_deHydtase"/>
</dbReference>
<reference evidence="3" key="2">
    <citation type="submission" date="2013-07" db="EMBL/GenBank/DDBJ databases">
        <authorList>
            <person name="Morais-Silva F.O."/>
            <person name="Rezende A.M."/>
            <person name="Pimentel C."/>
            <person name="Resende D.M."/>
            <person name="Santos C.I."/>
            <person name="Clemente C."/>
            <person name="de Oliveira L.M."/>
            <person name="da Silva S.M."/>
            <person name="Costa D.A."/>
            <person name="Varela-Raposo A."/>
            <person name="Horacio E.C.A."/>
            <person name="Matos M."/>
            <person name="Flores O."/>
            <person name="Ruiz J.C."/>
            <person name="Rodrigues-Pousada C."/>
        </authorList>
    </citation>
    <scope>NUCLEOTIDE SEQUENCE [LARGE SCALE GENOMIC DNA]</scope>
    <source>
        <strain evidence="3">ATCC 19364 / DSM 1382 / NCIMB 9332 / VKM B-1759</strain>
        <plasmid evidence="3">Plasmid</plasmid>
    </source>
</reference>
<evidence type="ECO:0000259" key="1">
    <source>
        <dbReference type="Pfam" id="PF01370"/>
    </source>
</evidence>
<organism evidence="2 3">
    <name type="scientific">Megalodesulfovibrio gigas (strain ATCC 19364 / DSM 1382 / NCIMB 9332 / VKM B-1759)</name>
    <name type="common">Desulfovibrio gigas</name>
    <dbReference type="NCBI Taxonomy" id="1121448"/>
    <lineage>
        <taxon>Bacteria</taxon>
        <taxon>Pseudomonadati</taxon>
        <taxon>Thermodesulfobacteriota</taxon>
        <taxon>Desulfovibrionia</taxon>
        <taxon>Desulfovibrionales</taxon>
        <taxon>Desulfovibrionaceae</taxon>
        <taxon>Megalodesulfovibrio</taxon>
    </lineage>
</organism>
<reference evidence="2 3" key="1">
    <citation type="journal article" date="2013" name="J. Bacteriol.">
        <title>Roles of HynAB and Ech, the only two hydrogenases found in the model sulfate reducer Desulfovibrio gigas.</title>
        <authorList>
            <person name="Morais-Silva F.O."/>
            <person name="Santos C.I."/>
            <person name="Rodrigues R."/>
            <person name="Pereira I.A."/>
            <person name="Rodrigues-Pousada C."/>
        </authorList>
    </citation>
    <scope>NUCLEOTIDE SEQUENCE [LARGE SCALE GENOMIC DNA]</scope>
    <source>
        <strain evidence="3">ATCC 19364 / DSM 1382 / NCIMB 9332 / VKM B-1759</strain>
        <plasmid evidence="3">Plasmid</plasmid>
    </source>
</reference>
<proteinExistence type="predicted"/>